<feature type="compositionally biased region" description="Basic and acidic residues" evidence="17">
    <location>
        <begin position="32"/>
        <end position="56"/>
    </location>
</feature>
<comment type="subunit">
    <text evidence="13">Component of SIN3 complexes. Interacts with SIN3A in a complex composed of HDAC1, SAP30 and SIN3A. Component of the SIN3B complex, which includes SIN3B, HDAC2 or HDAC1, PHF12 and MORF4L1; interacts directly with all subunits. Interacts with TLE5.</text>
</comment>
<dbReference type="Gene3D" id="2.60.200.20">
    <property type="match status" value="1"/>
</dbReference>
<dbReference type="InterPro" id="IPR019786">
    <property type="entry name" value="Zinc_finger_PHD-type_CS"/>
</dbReference>
<dbReference type="Gene3D" id="3.30.40.10">
    <property type="entry name" value="Zinc/RING finger domain, C3HC4 (zinc finger)"/>
    <property type="match status" value="2"/>
</dbReference>
<dbReference type="GO" id="GO:0000122">
    <property type="term" value="P:negative regulation of transcription by RNA polymerase II"/>
    <property type="evidence" value="ECO:0007669"/>
    <property type="project" value="TreeGrafter"/>
</dbReference>
<feature type="region of interest" description="Disordered" evidence="17">
    <location>
        <begin position="892"/>
        <end position="929"/>
    </location>
</feature>
<dbReference type="InterPro" id="IPR011011">
    <property type="entry name" value="Znf_FYVE_PHD"/>
</dbReference>
<dbReference type="Gene3D" id="6.10.20.60">
    <property type="entry name" value="PHD finger protein 12"/>
    <property type="match status" value="1"/>
</dbReference>
<dbReference type="PANTHER" id="PTHR46309:SF1">
    <property type="entry name" value="PHD FINGER PROTEIN 12"/>
    <property type="match status" value="1"/>
</dbReference>
<keyword evidence="8" id="KW-0862">Zinc</keyword>
<dbReference type="InterPro" id="IPR038098">
    <property type="entry name" value="PHF12_MRG-bd_sf"/>
</dbReference>
<evidence type="ECO:0000256" key="2">
    <source>
        <dbReference type="ARBA" id="ARBA00022491"/>
    </source>
</evidence>
<dbReference type="CDD" id="cd15533">
    <property type="entry name" value="PHD1_PHF12"/>
    <property type="match status" value="1"/>
</dbReference>
<feature type="domain" description="PHD-type" evidence="19">
    <location>
        <begin position="55"/>
        <end position="104"/>
    </location>
</feature>
<dbReference type="AlphaFoldDB" id="A0AAN9HB81"/>
<dbReference type="FunFam" id="3.30.40.10:FF:000154">
    <property type="entry name" value="PHD finger protein 12"/>
    <property type="match status" value="1"/>
</dbReference>
<keyword evidence="11" id="KW-0804">Transcription</keyword>
<dbReference type="InterPro" id="IPR031966">
    <property type="entry name" value="PHF12_MRG-bd"/>
</dbReference>
<keyword evidence="5" id="KW-0479">Metal-binding</keyword>
<dbReference type="PANTHER" id="PTHR46309">
    <property type="entry name" value="PHD FINGER PROTEIN 12"/>
    <property type="match status" value="1"/>
</dbReference>
<evidence type="ECO:0000256" key="1">
    <source>
        <dbReference type="ARBA" id="ARBA00004123"/>
    </source>
</evidence>
<evidence type="ECO:0000256" key="12">
    <source>
        <dbReference type="ARBA" id="ARBA00023242"/>
    </source>
</evidence>
<dbReference type="CDD" id="cd15534">
    <property type="entry name" value="PHD2_PHF12_Rco1"/>
    <property type="match status" value="1"/>
</dbReference>
<protein>
    <recommendedName>
        <fullName evidence="14">PHD finger protein 12</fullName>
    </recommendedName>
    <alternativeName>
        <fullName evidence="15">PHD factor 1</fullName>
    </alternativeName>
</protein>
<feature type="compositionally biased region" description="Polar residues" evidence="17">
    <location>
        <begin position="564"/>
        <end position="578"/>
    </location>
</feature>
<dbReference type="GO" id="GO:0008270">
    <property type="term" value="F:zinc ion binding"/>
    <property type="evidence" value="ECO:0007669"/>
    <property type="project" value="UniProtKB-KW"/>
</dbReference>
<evidence type="ECO:0000256" key="9">
    <source>
        <dbReference type="ARBA" id="ARBA00022843"/>
    </source>
</evidence>
<dbReference type="Proteomes" id="UP001364617">
    <property type="component" value="Unassembled WGS sequence"/>
</dbReference>
<comment type="subcellular location">
    <subcellularLocation>
        <location evidence="1">Nucleus</location>
    </subcellularLocation>
</comment>
<dbReference type="EMBL" id="JAYKXH010000004">
    <property type="protein sequence ID" value="KAK7171815.1"/>
    <property type="molecule type" value="Genomic_DNA"/>
</dbReference>
<dbReference type="GO" id="GO:0070822">
    <property type="term" value="C:Sin3-type complex"/>
    <property type="evidence" value="ECO:0007669"/>
    <property type="project" value="TreeGrafter"/>
</dbReference>
<keyword evidence="4" id="KW-0597">Phosphoprotein</keyword>
<dbReference type="PROSITE" id="PS50006">
    <property type="entry name" value="FHA_DOMAIN"/>
    <property type="match status" value="1"/>
</dbReference>
<dbReference type="InterPro" id="IPR013083">
    <property type="entry name" value="Znf_RING/FYVE/PHD"/>
</dbReference>
<dbReference type="InterPro" id="IPR042163">
    <property type="entry name" value="PHF12"/>
</dbReference>
<dbReference type="Pfam" id="PF00628">
    <property type="entry name" value="PHD"/>
    <property type="match status" value="2"/>
</dbReference>
<feature type="domain" description="FHA" evidence="18">
    <location>
        <begin position="730"/>
        <end position="784"/>
    </location>
</feature>
<dbReference type="Pfam" id="PF16737">
    <property type="entry name" value="PHF12_MRG_bd"/>
    <property type="match status" value="1"/>
</dbReference>
<dbReference type="SUPFAM" id="SSF57903">
    <property type="entry name" value="FYVE/PHD zinc finger"/>
    <property type="match status" value="2"/>
</dbReference>
<dbReference type="InterPro" id="IPR008984">
    <property type="entry name" value="SMAD_FHA_dom_sf"/>
</dbReference>
<keyword evidence="3" id="KW-1017">Isopeptide bond</keyword>
<proteinExistence type="predicted"/>
<keyword evidence="7 16" id="KW-0863">Zinc-finger</keyword>
<feature type="compositionally biased region" description="Low complexity" evidence="17">
    <location>
        <begin position="594"/>
        <end position="609"/>
    </location>
</feature>
<evidence type="ECO:0000256" key="10">
    <source>
        <dbReference type="ARBA" id="ARBA00023015"/>
    </source>
</evidence>
<keyword evidence="10" id="KW-0805">Transcription regulation</keyword>
<evidence type="ECO:0000256" key="8">
    <source>
        <dbReference type="ARBA" id="ARBA00022833"/>
    </source>
</evidence>
<keyword evidence="21" id="KW-1185">Reference proteome</keyword>
<accession>A0AAN9HB81</accession>
<dbReference type="GO" id="GO:0003714">
    <property type="term" value="F:transcription corepressor activity"/>
    <property type="evidence" value="ECO:0007669"/>
    <property type="project" value="InterPro"/>
</dbReference>
<feature type="region of interest" description="Disordered" evidence="17">
    <location>
        <begin position="28"/>
        <end position="56"/>
    </location>
</feature>
<evidence type="ECO:0000256" key="5">
    <source>
        <dbReference type="ARBA" id="ARBA00022723"/>
    </source>
</evidence>
<feature type="compositionally biased region" description="Basic and acidic residues" evidence="17">
    <location>
        <begin position="893"/>
        <end position="907"/>
    </location>
</feature>
<organism evidence="20 21">
    <name type="scientific">Phoxinus phoxinus</name>
    <name type="common">Eurasian minnow</name>
    <dbReference type="NCBI Taxonomy" id="58324"/>
    <lineage>
        <taxon>Eukaryota</taxon>
        <taxon>Metazoa</taxon>
        <taxon>Chordata</taxon>
        <taxon>Craniata</taxon>
        <taxon>Vertebrata</taxon>
        <taxon>Euteleostomi</taxon>
        <taxon>Actinopterygii</taxon>
        <taxon>Neopterygii</taxon>
        <taxon>Teleostei</taxon>
        <taxon>Ostariophysi</taxon>
        <taxon>Cypriniformes</taxon>
        <taxon>Leuciscidae</taxon>
        <taxon>Phoxininae</taxon>
        <taxon>Phoxinus</taxon>
    </lineage>
</organism>
<evidence type="ECO:0000256" key="11">
    <source>
        <dbReference type="ARBA" id="ARBA00023163"/>
    </source>
</evidence>
<evidence type="ECO:0000256" key="15">
    <source>
        <dbReference type="ARBA" id="ARBA00076589"/>
    </source>
</evidence>
<keyword evidence="2" id="KW-0678">Repressor</keyword>
<keyword evidence="9" id="KW-0832">Ubl conjugation</keyword>
<feature type="region of interest" description="Disordered" evidence="17">
    <location>
        <begin position="543"/>
        <end position="625"/>
    </location>
</feature>
<evidence type="ECO:0000313" key="20">
    <source>
        <dbReference type="EMBL" id="KAK7171815.1"/>
    </source>
</evidence>
<evidence type="ECO:0000313" key="21">
    <source>
        <dbReference type="Proteomes" id="UP001364617"/>
    </source>
</evidence>
<evidence type="ECO:0000259" key="19">
    <source>
        <dbReference type="PROSITE" id="PS50016"/>
    </source>
</evidence>
<dbReference type="SMART" id="SM00249">
    <property type="entry name" value="PHD"/>
    <property type="match status" value="2"/>
</dbReference>
<feature type="region of interest" description="Disordered" evidence="17">
    <location>
        <begin position="163"/>
        <end position="189"/>
    </location>
</feature>
<feature type="domain" description="PHD-type" evidence="19">
    <location>
        <begin position="278"/>
        <end position="328"/>
    </location>
</feature>
<evidence type="ECO:0000256" key="3">
    <source>
        <dbReference type="ARBA" id="ARBA00022499"/>
    </source>
</evidence>
<evidence type="ECO:0000256" key="7">
    <source>
        <dbReference type="ARBA" id="ARBA00022771"/>
    </source>
</evidence>
<evidence type="ECO:0000256" key="14">
    <source>
        <dbReference type="ARBA" id="ARBA00068755"/>
    </source>
</evidence>
<dbReference type="InterPro" id="IPR000253">
    <property type="entry name" value="FHA_dom"/>
</dbReference>
<keyword evidence="12" id="KW-0539">Nucleus</keyword>
<dbReference type="InterPro" id="IPR019787">
    <property type="entry name" value="Znf_PHD-finger"/>
</dbReference>
<dbReference type="PROSITE" id="PS50016">
    <property type="entry name" value="ZF_PHD_2"/>
    <property type="match status" value="2"/>
</dbReference>
<sequence>MWDKMETPKILYDLDTSGGLMEQIQQLLAPPRSEDGEKRRKPERETRRGGRATNHDTCDSCREGGDLLCCDHCPAAFHLQCCNPPLSREMLPPGDWMCHRCSVRKKKREQKAEQVNGALERQLSKRSSSPAAELELGTLRLDGLPSAASGGLRLAVAQVRLLERRTSSRPGTPTSNASTDTPTPSEQNDVDEDLMDVEEEVHCSESESNTLRLKKPFQLLIAAAMERNPTQFQLPTELTCTTSLPGSSKRRRKEEAIGKNVKRPQHELDPSGLVPLPVKVCFTCGKSCRVAPLIQCDYCALLFHMDCLDPPLTAMPTGRWMCPNHVEHMLLNQKNVTLSTRCQLFDQFQDRLSQHAVKVDFLRWVHRQHHPNRRGVRHIKKKTLKVPNAIKSHYQNPPVLMDQMGLRNGELVTNGFMEQECSSSAQHLTSKEEQEEWLRHVIALQCSIMKHLSAKQMSSSLRALELTDMSGVKTQECMETPEISGTPVGPQGAPLLPSLAPKQPESCRDRSCQGDSDSPAEKGTGVNGPVVCEGKSCMTAETPHRLQTPLTEPALPNHVDIKTESSSPLSSCVQRDTPSSTSLASDASAHHHSSAGGNASSGPNSSFSSQTKENKVSPDAMSVGKGSTLPSSIGSLYSYIKNVVQGDAEVDMNKLDEELIRLLAWQRIQQLLSPKSLQPSSKCGISPAVAASLPKPSPHTEVQKRDVQARAVLCPLTGKGAAINMCYRTLYIGTGAEMDVCLTNYGHCNYVSGKHACIFYDENTKHYELLNYSEHGTTVDNVLYSCDFSDKPNITSPSGLASKVQNSIRGNRSRKPLGEVCAEAVLMPAGAMMSSLAQGGPKSPCNCKASSSSLIGGSGAGWEGTALLHHSSCIKVGCMQFLFSITEFTSNQPKKEETSTTVSHEETGVVDAQTPKLHQMPVLQSKSVS</sequence>
<dbReference type="CDD" id="cd22703">
    <property type="entry name" value="FHA_PHF12"/>
    <property type="match status" value="1"/>
</dbReference>
<dbReference type="SUPFAM" id="SSF49879">
    <property type="entry name" value="SMAD/FHA domain"/>
    <property type="match status" value="1"/>
</dbReference>
<dbReference type="InterPro" id="IPR001965">
    <property type="entry name" value="Znf_PHD"/>
</dbReference>
<feature type="region of interest" description="Disordered" evidence="17">
    <location>
        <begin position="480"/>
        <end position="528"/>
    </location>
</feature>
<gene>
    <name evidence="20" type="ORF">R3I93_004189</name>
</gene>
<evidence type="ECO:0000256" key="6">
    <source>
        <dbReference type="ARBA" id="ARBA00022737"/>
    </source>
</evidence>
<dbReference type="PROSITE" id="PS01359">
    <property type="entry name" value="ZF_PHD_1"/>
    <property type="match status" value="1"/>
</dbReference>
<evidence type="ECO:0000256" key="13">
    <source>
        <dbReference type="ARBA" id="ARBA00065785"/>
    </source>
</evidence>
<reference evidence="20 21" key="1">
    <citation type="submission" date="2024-02" db="EMBL/GenBank/DDBJ databases">
        <title>Chromosome-level genome assembly of the Eurasian Minnow (Phoxinus phoxinus).</title>
        <authorList>
            <person name="Oriowo T.O."/>
            <person name="Martin S."/>
            <person name="Stange M."/>
            <person name="Chrysostomakis Y."/>
            <person name="Brown T."/>
            <person name="Winkler S."/>
            <person name="Kukowka S."/>
            <person name="Myers E.W."/>
            <person name="Bohne A."/>
        </authorList>
    </citation>
    <scope>NUCLEOTIDE SEQUENCE [LARGE SCALE GENOMIC DNA]</scope>
    <source>
        <strain evidence="20">ZFMK-TIS-60720</strain>
        <tissue evidence="20">Whole Organism</tissue>
    </source>
</reference>
<feature type="region of interest" description="Disordered" evidence="17">
    <location>
        <begin position="109"/>
        <end position="130"/>
    </location>
</feature>
<keyword evidence="6" id="KW-0677">Repeat</keyword>
<dbReference type="FunFam" id="3.30.40.10:FF:000164">
    <property type="entry name" value="PHD finger protein 12"/>
    <property type="match status" value="1"/>
</dbReference>
<evidence type="ECO:0000256" key="16">
    <source>
        <dbReference type="PROSITE-ProRule" id="PRU00146"/>
    </source>
</evidence>
<evidence type="ECO:0000259" key="18">
    <source>
        <dbReference type="PROSITE" id="PS50006"/>
    </source>
</evidence>
<evidence type="ECO:0000256" key="4">
    <source>
        <dbReference type="ARBA" id="ARBA00022553"/>
    </source>
</evidence>
<name>A0AAN9HB81_9TELE</name>
<feature type="region of interest" description="Disordered" evidence="17">
    <location>
        <begin position="239"/>
        <end position="265"/>
    </location>
</feature>
<comment type="caution">
    <text evidence="20">The sequence shown here is derived from an EMBL/GenBank/DDBJ whole genome shotgun (WGS) entry which is preliminary data.</text>
</comment>
<feature type="compositionally biased region" description="Polar residues" evidence="17">
    <location>
        <begin position="168"/>
        <end position="187"/>
    </location>
</feature>
<evidence type="ECO:0000256" key="17">
    <source>
        <dbReference type="SAM" id="MobiDB-lite"/>
    </source>
</evidence>